<keyword evidence="1" id="KW-0472">Membrane</keyword>
<accession>A0A5N6RQQ8</accession>
<evidence type="ECO:0000313" key="3">
    <source>
        <dbReference type="Proteomes" id="UP000327013"/>
    </source>
</evidence>
<organism evidence="2 3">
    <name type="scientific">Carpinus fangiana</name>
    <dbReference type="NCBI Taxonomy" id="176857"/>
    <lineage>
        <taxon>Eukaryota</taxon>
        <taxon>Viridiplantae</taxon>
        <taxon>Streptophyta</taxon>
        <taxon>Embryophyta</taxon>
        <taxon>Tracheophyta</taxon>
        <taxon>Spermatophyta</taxon>
        <taxon>Magnoliopsida</taxon>
        <taxon>eudicotyledons</taxon>
        <taxon>Gunneridae</taxon>
        <taxon>Pentapetalae</taxon>
        <taxon>rosids</taxon>
        <taxon>fabids</taxon>
        <taxon>Fagales</taxon>
        <taxon>Betulaceae</taxon>
        <taxon>Carpinus</taxon>
    </lineage>
</organism>
<proteinExistence type="predicted"/>
<dbReference type="EMBL" id="CM017328">
    <property type="protein sequence ID" value="KAE8124786.1"/>
    <property type="molecule type" value="Genomic_DNA"/>
</dbReference>
<dbReference type="AlphaFoldDB" id="A0A5N6RQQ8"/>
<evidence type="ECO:0000313" key="2">
    <source>
        <dbReference type="EMBL" id="KAE8124786.1"/>
    </source>
</evidence>
<dbReference type="InterPro" id="IPR021562">
    <property type="entry name" value="DUF3007"/>
</dbReference>
<keyword evidence="1" id="KW-1133">Transmembrane helix</keyword>
<name>A0A5N6RQQ8_9ROSI</name>
<dbReference type="PANTHER" id="PTHR35734:SF1">
    <property type="entry name" value="OS01G0805200 PROTEIN"/>
    <property type="match status" value="1"/>
</dbReference>
<dbReference type="Proteomes" id="UP000327013">
    <property type="component" value="Chromosome 8"/>
</dbReference>
<dbReference type="OrthoDB" id="5023at2759"/>
<protein>
    <submittedName>
        <fullName evidence="2">Uncharacterized protein</fullName>
    </submittedName>
</protein>
<keyword evidence="1" id="KW-0812">Transmembrane</keyword>
<dbReference type="PANTHER" id="PTHR35734">
    <property type="entry name" value="OS01G0805200 PROTEIN"/>
    <property type="match status" value="1"/>
</dbReference>
<feature type="transmembrane region" description="Helical" evidence="1">
    <location>
        <begin position="261"/>
        <end position="280"/>
    </location>
</feature>
<evidence type="ECO:0000256" key="1">
    <source>
        <dbReference type="SAM" id="Phobius"/>
    </source>
</evidence>
<dbReference type="Pfam" id="PF11460">
    <property type="entry name" value="DUF3007"/>
    <property type="match status" value="1"/>
</dbReference>
<reference evidence="2 3" key="1">
    <citation type="submission" date="2019-06" db="EMBL/GenBank/DDBJ databases">
        <title>A chromosomal-level reference genome of Carpinus fangiana (Coryloideae, Betulaceae).</title>
        <authorList>
            <person name="Yang X."/>
            <person name="Wang Z."/>
            <person name="Zhang L."/>
            <person name="Hao G."/>
            <person name="Liu J."/>
            <person name="Yang Y."/>
        </authorList>
    </citation>
    <scope>NUCLEOTIDE SEQUENCE [LARGE SCALE GENOMIC DNA]</scope>
    <source>
        <strain evidence="2">Cfa_2016G</strain>
        <tissue evidence="2">Leaf</tissue>
    </source>
</reference>
<gene>
    <name evidence="2" type="ORF">FH972_019639</name>
</gene>
<sequence>MAFALPLPPLLCFPPALCSTRFQFPTKPKPRPFTLISFSPARKEYFRLRAQYYSTPRTEPHPVRDRDRTVNPLTGKNRYGYVIPGKDRLYGCPHCDKMKKKLIYPLVVDLDEFFDREETKKHMSEMHPKFDCCCGKCNICFQTHEELMEHEYNFCPMISRVRAFEGQIISQSLCRKETSVFLGKGSNHMLSKKVIFTIPRCSPSSNSSDSDNDSSKQAKKIPFGYTRKDVLLIGLGLTVFGIGLKTGLEFVGVDPLQAGNVVQLVLVLGLTVGWISTYIFRVSNKEMTYAQQLRDYESKVMEKRIEGLTEAELEVLLEQVEEEKRRLARGEQVK</sequence>
<keyword evidence="3" id="KW-1185">Reference proteome</keyword>